<reference evidence="2 3" key="1">
    <citation type="journal article" date="2017" name="Environ. Microbiol.">
        <title>Decay of the glycolytic pathway and adaptation to intranuclear parasitism within Enterocytozoonidae microsporidia.</title>
        <authorList>
            <person name="Wiredu Boakye D."/>
            <person name="Jaroenlak P."/>
            <person name="Prachumwat A."/>
            <person name="Williams T.A."/>
            <person name="Bateman K.S."/>
            <person name="Itsathitphaisarn O."/>
            <person name="Sritunyalucksana K."/>
            <person name="Paszkiewicz K.H."/>
            <person name="Moore K.A."/>
            <person name="Stentiford G.D."/>
            <person name="Williams B.A."/>
        </authorList>
    </citation>
    <scope>NUCLEOTIDE SEQUENCE [LARGE SCALE GENOMIC DNA]</scope>
    <source>
        <strain evidence="2 3">GB1</strain>
    </source>
</reference>
<dbReference type="EMBL" id="LWDP01000011">
    <property type="protein sequence ID" value="ORD94689.1"/>
    <property type="molecule type" value="Genomic_DNA"/>
</dbReference>
<evidence type="ECO:0000256" key="1">
    <source>
        <dbReference type="SAM" id="Coils"/>
    </source>
</evidence>
<name>A0A1Y1S8B5_9MICR</name>
<feature type="coiled-coil region" evidence="1">
    <location>
        <begin position="114"/>
        <end position="351"/>
    </location>
</feature>
<dbReference type="Proteomes" id="UP000192639">
    <property type="component" value="Unassembled WGS sequence"/>
</dbReference>
<proteinExistence type="predicted"/>
<accession>A0A1Y1S8B5</accession>
<dbReference type="VEuPathDB" id="MicrosporidiaDB:ECANGB1_145"/>
<evidence type="ECO:0000313" key="3">
    <source>
        <dbReference type="Proteomes" id="UP000192639"/>
    </source>
</evidence>
<protein>
    <submittedName>
        <fullName evidence="2">Uncharacterized protein</fullName>
    </submittedName>
</protein>
<keyword evidence="3" id="KW-1185">Reference proteome</keyword>
<comment type="caution">
    <text evidence="2">The sequence shown here is derived from an EMBL/GenBank/DDBJ whole genome shotgun (WGS) entry which is preliminary data.</text>
</comment>
<organism evidence="2 3">
    <name type="scientific">Enterospora canceri</name>
    <dbReference type="NCBI Taxonomy" id="1081671"/>
    <lineage>
        <taxon>Eukaryota</taxon>
        <taxon>Fungi</taxon>
        <taxon>Fungi incertae sedis</taxon>
        <taxon>Microsporidia</taxon>
        <taxon>Enterocytozoonidae</taxon>
        <taxon>Enterospora</taxon>
    </lineage>
</organism>
<sequence length="353" mass="40384">MYLGYVTYCAFNLVKAAAGGTQRSEEKHSLCKRKLVDLNSQASVLKERIDANHEKALGIKKEIDEVEKQISQLASPETKLRAAQEALLLLKEELQDGSSGSEISQPNTDDMELIRQKNDEVNTLEKEKGKLESDMKKMAEELEIQETEKQKLEKNQNTITQELESILSDIKENTKRREVPNVSNEEITELNDALEKLKAVKTEKEGKLVEVEEKRERLKNENDQLVSEFTRINMDVGMKNSQIQDLNNEIVDLSHNLTGYEISSEESEPEETEVDKALQVEENEGVAQLTEEIAKLKKDLEQLKELEGKKEKLQKDVSVLEHQESEDKEKLMKLEKEIDEIQKGNKESERCAD</sequence>
<evidence type="ECO:0000313" key="2">
    <source>
        <dbReference type="EMBL" id="ORD94689.1"/>
    </source>
</evidence>
<gene>
    <name evidence="2" type="ORF">ECANGB1_145</name>
</gene>
<dbReference type="AlphaFoldDB" id="A0A1Y1S8B5"/>
<keyword evidence="1" id="KW-0175">Coiled coil</keyword>